<dbReference type="Gene3D" id="2.60.40.10">
    <property type="entry name" value="Immunoglobulins"/>
    <property type="match status" value="2"/>
</dbReference>
<name>A0A418V6C4_9DEIO</name>
<accession>A0A418V6C4</accession>
<dbReference type="AlphaFoldDB" id="A0A418V6C4"/>
<reference evidence="2 3" key="1">
    <citation type="submission" date="2018-09" db="EMBL/GenBank/DDBJ databases">
        <authorList>
            <person name="Zhu H."/>
        </authorList>
    </citation>
    <scope>NUCLEOTIDE SEQUENCE [LARGE SCALE GENOMIC DNA]</scope>
    <source>
        <strain evidence="2 3">K2S05-167</strain>
    </source>
</reference>
<dbReference type="RefSeq" id="WP_119763062.1">
    <property type="nucleotide sequence ID" value="NZ_QYUJ01000014.1"/>
</dbReference>
<feature type="signal peptide" evidence="1">
    <location>
        <begin position="1"/>
        <end position="22"/>
    </location>
</feature>
<evidence type="ECO:0008006" key="4">
    <source>
        <dbReference type="Google" id="ProtNLM"/>
    </source>
</evidence>
<dbReference type="InterPro" id="IPR013783">
    <property type="entry name" value="Ig-like_fold"/>
</dbReference>
<protein>
    <recommendedName>
        <fullName evidence="4">Carboxypeptidase regulatory-like domain-containing protein</fullName>
    </recommendedName>
</protein>
<gene>
    <name evidence="2" type="ORF">D3875_08865</name>
</gene>
<comment type="caution">
    <text evidence="2">The sequence shown here is derived from an EMBL/GenBank/DDBJ whole genome shotgun (WGS) entry which is preliminary data.</text>
</comment>
<dbReference type="EMBL" id="QYUJ01000014">
    <property type="protein sequence ID" value="RJF71663.1"/>
    <property type="molecule type" value="Genomic_DNA"/>
</dbReference>
<evidence type="ECO:0000256" key="1">
    <source>
        <dbReference type="SAM" id="SignalP"/>
    </source>
</evidence>
<proteinExistence type="predicted"/>
<dbReference type="SUPFAM" id="SSF49464">
    <property type="entry name" value="Carboxypeptidase regulatory domain-like"/>
    <property type="match status" value="1"/>
</dbReference>
<dbReference type="InterPro" id="IPR008969">
    <property type="entry name" value="CarboxyPept-like_regulatory"/>
</dbReference>
<evidence type="ECO:0000313" key="3">
    <source>
        <dbReference type="Proteomes" id="UP000286287"/>
    </source>
</evidence>
<sequence>MPMKARWTPLFLALLLPTLTGAAAQGAGGGAGTQASAAPVIKAPQERSATPDGYVTLIFEVTGQGEYEFVADGGPDWVPVTRTRRMTVTGAAYVPVTFKVPPMAPVGASPPLTLRVMRGGVQVAQSSAHVNVTARARVALSSPQQVTGRSGQRLTFPVEVVNLGNRPDTIALNITNVDSRPRLSERSVILQPGERKTVEVSLLLDDTSPGYEFVTYLEAVSGNDPGVRGRTRTSSVFDPVKLYGDSRDVRGPELVFGVHTQLEGGYAWTPGGSRGYWRYDLQPSVKGQLSDFAQGEAAVTGLSGSQDRWQPERVGAAFSVRTPRWNASGVLGLDVAELRTELRRGNWTFTPRVAWRRYSRAHYVGLGVQVSGPLAGGKLDGDVGTSWLSGGGGGTQRQDSLGLVYGRALSSRLGVSVGLSLYGQQGAQGYQGGLLGSQQLHYDGEKFEATQVYTVQWPGIHTLGLTAGTRQAAPFGVRAGLILQRLPEGFSYSASGLLIYQTPHGLGVNVGGRYGRSSRPDDQGKWQADVSARLPSFKVGPSLWTFGVRYSVAGEIGNPQLAQEAAANVEFLAGRLQGSALGLWQRQPRLTEAGDPAWGQKLAFQVQGNYLFNFSNRLAFTYRYDRVQTDTTLQLHALGLGWERQWNKRLSTQLSVGRSWQLGDEGRFASDYLTAGFGVQDVLIPGLSVGASYTFSAPQGLGHGQVQHGARVTLGYDLSRSVSTPDTLVRLFGGRRGGEISGVLFQDRNLNNVMDAGEAPLAGVTVVAGNVKSVTSPEGRYRLRVPVGTYTLKFTAGLPATLEALTEAGAQVKENVTSLLNVPFAPVGMLEMRVFDDRNHNAVLDDNELLIPYAGVQVSGPLTRAAKADSRGVALASALPPGQYSLSLSGLPQDYLPTTPSSVVTVKAGQAMPPVLLGAALPEKKNVTTYQEGNVAVLARLNSDAVKAGTQGRLMLRVLNADNVSVQAFGRSYVATVQGGQAQLDVEVPAGTAPGQYDLTVTAKGGSGQKTITLKVQVLPGS</sequence>
<evidence type="ECO:0000313" key="2">
    <source>
        <dbReference type="EMBL" id="RJF71663.1"/>
    </source>
</evidence>
<keyword evidence="3" id="KW-1185">Reference proteome</keyword>
<dbReference type="Proteomes" id="UP000286287">
    <property type="component" value="Unassembled WGS sequence"/>
</dbReference>
<dbReference type="OrthoDB" id="9773411at2"/>
<feature type="chain" id="PRO_5019235471" description="Carboxypeptidase regulatory-like domain-containing protein" evidence="1">
    <location>
        <begin position="23"/>
        <end position="1022"/>
    </location>
</feature>
<organism evidence="2 3">
    <name type="scientific">Deinococcus cavernae</name>
    <dbReference type="NCBI Taxonomy" id="2320857"/>
    <lineage>
        <taxon>Bacteria</taxon>
        <taxon>Thermotogati</taxon>
        <taxon>Deinococcota</taxon>
        <taxon>Deinococci</taxon>
        <taxon>Deinococcales</taxon>
        <taxon>Deinococcaceae</taxon>
        <taxon>Deinococcus</taxon>
    </lineage>
</organism>
<keyword evidence="1" id="KW-0732">Signal</keyword>